<proteinExistence type="predicted"/>
<gene>
    <name evidence="2" type="ORF">METZ01_LOCUS163129</name>
</gene>
<reference evidence="2" key="1">
    <citation type="submission" date="2018-05" db="EMBL/GenBank/DDBJ databases">
        <authorList>
            <person name="Lanie J.A."/>
            <person name="Ng W.-L."/>
            <person name="Kazmierczak K.M."/>
            <person name="Andrzejewski T.M."/>
            <person name="Davidsen T.M."/>
            <person name="Wayne K.J."/>
            <person name="Tettelin H."/>
            <person name="Glass J.I."/>
            <person name="Rusch D."/>
            <person name="Podicherti R."/>
            <person name="Tsui H.-C.T."/>
            <person name="Winkler M.E."/>
        </authorList>
    </citation>
    <scope>NUCLEOTIDE SEQUENCE</scope>
</reference>
<dbReference type="EMBL" id="UINC01028743">
    <property type="protein sequence ID" value="SVB10275.1"/>
    <property type="molecule type" value="Genomic_DNA"/>
</dbReference>
<evidence type="ECO:0000256" key="1">
    <source>
        <dbReference type="SAM" id="MobiDB-lite"/>
    </source>
</evidence>
<accession>A0A382B907</accession>
<protein>
    <submittedName>
        <fullName evidence="2">Uncharacterized protein</fullName>
    </submittedName>
</protein>
<feature type="non-terminal residue" evidence="2">
    <location>
        <position position="34"/>
    </location>
</feature>
<evidence type="ECO:0000313" key="2">
    <source>
        <dbReference type="EMBL" id="SVB10275.1"/>
    </source>
</evidence>
<organism evidence="2">
    <name type="scientific">marine metagenome</name>
    <dbReference type="NCBI Taxonomy" id="408172"/>
    <lineage>
        <taxon>unclassified sequences</taxon>
        <taxon>metagenomes</taxon>
        <taxon>ecological metagenomes</taxon>
    </lineage>
</organism>
<name>A0A382B907_9ZZZZ</name>
<feature type="non-terminal residue" evidence="2">
    <location>
        <position position="1"/>
    </location>
</feature>
<dbReference type="AlphaFoldDB" id="A0A382B907"/>
<sequence>MFSCGVPPDDWKNTRPGSDDQWMASMDSSLERWI</sequence>
<feature type="region of interest" description="Disordered" evidence="1">
    <location>
        <begin position="1"/>
        <end position="34"/>
    </location>
</feature>